<keyword evidence="4" id="KW-1185">Reference proteome</keyword>
<dbReference type="Pfam" id="PF25213">
    <property type="entry name" value="HVO_A0261_N"/>
    <property type="match status" value="1"/>
</dbReference>
<feature type="domain" description="HVO-A0261-like N-terminal" evidence="2">
    <location>
        <begin position="68"/>
        <end position="150"/>
    </location>
</feature>
<gene>
    <name evidence="3" type="ORF">HSR122_2127</name>
</gene>
<proteinExistence type="predicted"/>
<name>A0A897NAT8_9EURY</name>
<dbReference type="EMBL" id="CP064788">
    <property type="protein sequence ID" value="QSG09511.1"/>
    <property type="molecule type" value="Genomic_DNA"/>
</dbReference>
<sequence length="326" mass="36163">MAAKVLCQAQRHTVTLASCEILLFAAENWNGPETVTPIGADVRRPNRCRNGQRFCSAVGHTSMESVLEEVEFLARSENRVAVLTALADQRRTRRELEADTDASQATLGRILGDFQERSWVRKDGSEYIATATGKLVARGLTDLLEILETECELRGLVRYLPTHAMDFDLRHLADATITTPTQTRPNAPVKRLLDLVGAAGEVRAFSHAFNEQNLTVVERRASAGELSFAGVLSRSAIEALADDPELRDRLRSLLDAPDTEIHVREEGIPLAVTITDDTVHMLLRDETGVLRASIDTDDEAVRSWASDTFDHYWRTATTLTPDDLDQ</sequence>
<dbReference type="Pfam" id="PF08350">
    <property type="entry name" value="FilR1_middle"/>
    <property type="match status" value="1"/>
</dbReference>
<dbReference type="InterPro" id="IPR057527">
    <property type="entry name" value="HVO_A0261-like_N"/>
</dbReference>
<evidence type="ECO:0000259" key="1">
    <source>
        <dbReference type="Pfam" id="PF08350"/>
    </source>
</evidence>
<dbReference type="Proteomes" id="UP000662973">
    <property type="component" value="Chromosome"/>
</dbReference>
<dbReference type="InterPro" id="IPR013561">
    <property type="entry name" value="FilR1_middle_dom"/>
</dbReference>
<dbReference type="SUPFAM" id="SSF46785">
    <property type="entry name" value="Winged helix' DNA-binding domain"/>
    <property type="match status" value="1"/>
</dbReference>
<evidence type="ECO:0000259" key="2">
    <source>
        <dbReference type="Pfam" id="PF25213"/>
    </source>
</evidence>
<accession>A0A897NAT8</accession>
<reference evidence="3 4" key="1">
    <citation type="submission" date="2020-11" db="EMBL/GenBank/DDBJ databases">
        <title>Carbohydrate-dependent, anaerobic sulfur respiration: A novel catabolism in halophilic archaea.</title>
        <authorList>
            <person name="Sorokin D.Y."/>
            <person name="Messina E."/>
            <person name="Smedile F."/>
            <person name="La Cono V."/>
            <person name="Hallsworth J.E."/>
            <person name="Yakimov M.M."/>
        </authorList>
    </citation>
    <scope>NUCLEOTIDE SEQUENCE [LARGE SCALE GENOMIC DNA]</scope>
    <source>
        <strain evidence="3 4">HSR12-2</strain>
    </source>
</reference>
<dbReference type="KEGG" id="hds:HSR122_2127"/>
<dbReference type="InterPro" id="IPR036390">
    <property type="entry name" value="WH_DNA-bd_sf"/>
</dbReference>
<evidence type="ECO:0000313" key="3">
    <source>
        <dbReference type="EMBL" id="QSG09511.1"/>
    </source>
</evidence>
<feature type="domain" description="Methanogenesis regulatory protein FilR1 middle" evidence="1">
    <location>
        <begin position="185"/>
        <end position="314"/>
    </location>
</feature>
<protein>
    <submittedName>
        <fullName evidence="3">Transcriptional regulator, contains HTH domain</fullName>
    </submittedName>
</protein>
<dbReference type="AlphaFoldDB" id="A0A897NAT8"/>
<evidence type="ECO:0000313" key="4">
    <source>
        <dbReference type="Proteomes" id="UP000662973"/>
    </source>
</evidence>
<organism evidence="3 4">
    <name type="scientific">Halapricum desulfuricans</name>
    <dbReference type="NCBI Taxonomy" id="2841257"/>
    <lineage>
        <taxon>Archaea</taxon>
        <taxon>Methanobacteriati</taxon>
        <taxon>Methanobacteriota</taxon>
        <taxon>Stenosarchaea group</taxon>
        <taxon>Halobacteria</taxon>
        <taxon>Halobacteriales</taxon>
        <taxon>Haloarculaceae</taxon>
        <taxon>Halapricum</taxon>
    </lineage>
</organism>